<dbReference type="PROSITE" id="PS50077">
    <property type="entry name" value="HEAT_REPEAT"/>
    <property type="match status" value="1"/>
</dbReference>
<dbReference type="SUPFAM" id="SSF48371">
    <property type="entry name" value="ARM repeat"/>
    <property type="match status" value="1"/>
</dbReference>
<feature type="repeat" description="HEAT" evidence="2">
    <location>
        <begin position="799"/>
        <end position="837"/>
    </location>
</feature>
<evidence type="ECO:0000256" key="2">
    <source>
        <dbReference type="PROSITE-ProRule" id="PRU00103"/>
    </source>
</evidence>
<dbReference type="PANTHER" id="PTHR20959:SF1">
    <property type="entry name" value="TRANSPORT AND GOLGI ORGANIZATION PROTEIN 6 HOMOLOG"/>
    <property type="match status" value="1"/>
</dbReference>
<organism evidence="5 6">
    <name type="scientific">Agaricus bisporus var. burnettii</name>
    <dbReference type="NCBI Taxonomy" id="192524"/>
    <lineage>
        <taxon>Eukaryota</taxon>
        <taxon>Fungi</taxon>
        <taxon>Dikarya</taxon>
        <taxon>Basidiomycota</taxon>
        <taxon>Agaricomycotina</taxon>
        <taxon>Agaricomycetes</taxon>
        <taxon>Agaricomycetidae</taxon>
        <taxon>Agaricales</taxon>
        <taxon>Agaricineae</taxon>
        <taxon>Agaricaceae</taxon>
        <taxon>Agaricus</taxon>
    </lineage>
</organism>
<accession>A0A8H7F3E3</accession>
<sequence length="1084" mass="119843">MSVETDATLDKVTAADLFVHALHDASRLLPANSSEGQQKHSDFKSALESRLSQYYSLHNKELPSASLQSLQDVELLTACEALSVVERIQALLAIEDDAVVPAVGARDLTQIRMLLSLIFRWGTLPIFAQVIVAWPSEPSRSGNFGTPVQITEVSNAVKNYDLLSDLIHRMIKLIFPEGVHGRIPQSLVTTTLLSRHLVDLLQPSLALGWLPRSLSIKEMHTKDEIRPLIMRLLHIVPTSQAISSLGQIMSSSPPPPAHAFRACTALLSRQLLRPDGVQGLFTSMFGEEEEFGGGSALEKLERMSIVLNAVPANTKPQDYFQHVVSRLVMLLSDKSPPSHRRAASFTISRMLSMNGTSILEPIKETIIFDLLHDPLLYARDELEGDDLEQLGRASKDSKTTLRPDVVINALLTLLSNADPSPPLISRLLSPIVPALYSLLYHLHNLKTSDPKLKESVHGMLLTWGKIVVTNEGLKTLRCIVEGGRKTRWRLDSEGHIWNLSEPEKLSPLSLLTPQQVPQSLDLEDPDFDANIFDFYPDPLHFVRFLKDMDRGDIASDLFIRLLEFYREEKSRSSNDSLRALLYLQLILQMQKHLSEGTTSNILKRPQQMLLFVHHVLESFNASPNVEPPIERSGLEQSLRFIPTTKEASEEGDSDDDMPDSEVLRPDDELVETALNLLLSVLEADEDVSARTMPVLNDIFTLLESLLNSGSSTVQSLARQARLVMTARLASTSRVGETRTTDSGETVQDIYQKALKLLQDPILPVRAHGLLLLRQLCEPSKPQIDSQRLLTLGPSLAPAILSIFLQAAQDDDSYIFLNAVQGLAAMVDSLGKEVLKGLMNEYAGGLDGLGAIAVTQRDVDVRTRIGEALSVVIKRCGSALGIYANILVPPLFQLVRTPVIPTALRTSALSLLADCVNTYAFAVLAYVEELAAAMVDLVQIESVPIQQPVKKSKGNPEAEEYQDPQKDVEMKFSMADHNGANAKAVENDAKEHSETMDTSPTSTNPKFPPLRRAALYFLGLLIKEAVRHSYESPIQKDIFLSNSLVSRATVVLGYIASTDEDNVVRFMAREVKEGLDDLRKALLGL</sequence>
<reference evidence="5 6" key="1">
    <citation type="journal article" name="Sci. Rep.">
        <title>Telomere-to-telomere assembled and centromere annotated genomes of the two main subspecies of the button mushroom Agaricus bisporus reveal especially polymorphic chromosome ends.</title>
        <authorList>
            <person name="Sonnenberg A.S.M."/>
            <person name="Sedaghat-Telgerd N."/>
            <person name="Lavrijssen B."/>
            <person name="Ohm R.A."/>
            <person name="Hendrickx P.M."/>
            <person name="Scholtmeijer K."/>
            <person name="Baars J.J.P."/>
            <person name="van Peer A."/>
        </authorList>
    </citation>
    <scope>NUCLEOTIDE SEQUENCE [LARGE SCALE GENOMIC DNA]</scope>
    <source>
        <strain evidence="5 6">H119_p4</strain>
    </source>
</reference>
<dbReference type="InterPro" id="IPR011989">
    <property type="entry name" value="ARM-like"/>
</dbReference>
<proteinExistence type="inferred from homology"/>
<feature type="region of interest" description="Disordered" evidence="3">
    <location>
        <begin position="985"/>
        <end position="1004"/>
    </location>
</feature>
<evidence type="ECO:0000256" key="3">
    <source>
        <dbReference type="SAM" id="MobiDB-lite"/>
    </source>
</evidence>
<dbReference type="EMBL" id="JABXXO010000006">
    <property type="protein sequence ID" value="KAF7776180.1"/>
    <property type="molecule type" value="Genomic_DNA"/>
</dbReference>
<dbReference type="InterPro" id="IPR039600">
    <property type="entry name" value="TANGO6/Rtp1"/>
</dbReference>
<dbReference type="GO" id="GO:0009306">
    <property type="term" value="P:protein secretion"/>
    <property type="evidence" value="ECO:0007669"/>
    <property type="project" value="TreeGrafter"/>
</dbReference>
<dbReference type="Proteomes" id="UP000629468">
    <property type="component" value="Unassembled WGS sequence"/>
</dbReference>
<protein>
    <recommendedName>
        <fullName evidence="4">RNA polymerase II assembly factor Rtp1 C-terminal domain-containing protein</fullName>
    </recommendedName>
</protein>
<dbReference type="InterPro" id="IPR019451">
    <property type="entry name" value="Rtp1_C1"/>
</dbReference>
<evidence type="ECO:0000259" key="4">
    <source>
        <dbReference type="Pfam" id="PF10363"/>
    </source>
</evidence>
<dbReference type="InterPro" id="IPR016024">
    <property type="entry name" value="ARM-type_fold"/>
</dbReference>
<evidence type="ECO:0000256" key="1">
    <source>
        <dbReference type="ARBA" id="ARBA00005724"/>
    </source>
</evidence>
<comment type="caution">
    <text evidence="5">The sequence shown here is derived from an EMBL/GenBank/DDBJ whole genome shotgun (WGS) entry which is preliminary data.</text>
</comment>
<feature type="compositionally biased region" description="Basic and acidic residues" evidence="3">
    <location>
        <begin position="985"/>
        <end position="994"/>
    </location>
</feature>
<dbReference type="PANTHER" id="PTHR20959">
    <property type="entry name" value="TRANSPORT AND GOLGI ORGANIZATION PROTEIN 6 FAMILY MEMBER"/>
    <property type="match status" value="1"/>
</dbReference>
<evidence type="ECO:0000313" key="5">
    <source>
        <dbReference type="EMBL" id="KAF7776180.1"/>
    </source>
</evidence>
<dbReference type="Pfam" id="PF10363">
    <property type="entry name" value="RTP1_C1"/>
    <property type="match status" value="1"/>
</dbReference>
<name>A0A8H7F3E3_AGABI</name>
<feature type="domain" description="RNA polymerase II assembly factor Rtp1 C-terminal" evidence="4">
    <location>
        <begin position="750"/>
        <end position="877"/>
    </location>
</feature>
<dbReference type="AlphaFoldDB" id="A0A8H7F3E3"/>
<comment type="similarity">
    <text evidence="1">Belongs to the Tango6 family.</text>
</comment>
<evidence type="ECO:0000313" key="6">
    <source>
        <dbReference type="Proteomes" id="UP000629468"/>
    </source>
</evidence>
<dbReference type="InterPro" id="IPR021133">
    <property type="entry name" value="HEAT_type_2"/>
</dbReference>
<gene>
    <name evidence="5" type="ORF">Agabi119p4_4573</name>
</gene>
<feature type="compositionally biased region" description="Polar residues" evidence="3">
    <location>
        <begin position="995"/>
        <end position="1004"/>
    </location>
</feature>
<dbReference type="Gene3D" id="1.25.10.10">
    <property type="entry name" value="Leucine-rich Repeat Variant"/>
    <property type="match status" value="1"/>
</dbReference>